<name>A0A5E4N1Q2_9HEMI</name>
<dbReference type="Proteomes" id="UP000325440">
    <property type="component" value="Unassembled WGS sequence"/>
</dbReference>
<accession>A0A5E4N1Q2</accession>
<dbReference type="AlphaFoldDB" id="A0A5E4N1Q2"/>
<keyword evidence="3" id="KW-1185">Reference proteome</keyword>
<reference evidence="2 3" key="1">
    <citation type="submission" date="2019-08" db="EMBL/GenBank/DDBJ databases">
        <authorList>
            <person name="Alioto T."/>
            <person name="Alioto T."/>
            <person name="Gomez Garrido J."/>
        </authorList>
    </citation>
    <scope>NUCLEOTIDE SEQUENCE [LARGE SCALE GENOMIC DNA]</scope>
</reference>
<evidence type="ECO:0000313" key="2">
    <source>
        <dbReference type="EMBL" id="VVC35602.1"/>
    </source>
</evidence>
<sequence>MFVSKRQCKNEYYWNNQSALNWFFEYTRTPCLIPLIECGTLCVGYTADASPVYASFETTNDSAVIYGWAVKEDRRPIGYRVEDVTVRLPNQKEVADVPDAEISCLVITVSPHRVVGKSDSLSGSLDAVRTVEVTVGSFPCRVHRKPVQHSSGPSTVCHVVIAISTLSLFAGIIFLCVFWLKTTKRYTIKTDPVVDYHRPSQCVTNLTEPKSDVVDIRDVIKNNDL</sequence>
<gene>
    <name evidence="2" type="ORF">CINCED_3A001312</name>
</gene>
<feature type="transmembrane region" description="Helical" evidence="1">
    <location>
        <begin position="159"/>
        <end position="180"/>
    </location>
</feature>
<keyword evidence="1" id="KW-1133">Transmembrane helix</keyword>
<organism evidence="2 3">
    <name type="scientific">Cinara cedri</name>
    <dbReference type="NCBI Taxonomy" id="506608"/>
    <lineage>
        <taxon>Eukaryota</taxon>
        <taxon>Metazoa</taxon>
        <taxon>Ecdysozoa</taxon>
        <taxon>Arthropoda</taxon>
        <taxon>Hexapoda</taxon>
        <taxon>Insecta</taxon>
        <taxon>Pterygota</taxon>
        <taxon>Neoptera</taxon>
        <taxon>Paraneoptera</taxon>
        <taxon>Hemiptera</taxon>
        <taxon>Sternorrhyncha</taxon>
        <taxon>Aphidomorpha</taxon>
        <taxon>Aphidoidea</taxon>
        <taxon>Aphididae</taxon>
        <taxon>Lachninae</taxon>
        <taxon>Cinara</taxon>
    </lineage>
</organism>
<evidence type="ECO:0000313" key="3">
    <source>
        <dbReference type="Proteomes" id="UP000325440"/>
    </source>
</evidence>
<keyword evidence="1" id="KW-0812">Transmembrane</keyword>
<protein>
    <submittedName>
        <fullName evidence="2">Uncharacterized protein</fullName>
    </submittedName>
</protein>
<dbReference type="EMBL" id="CABPRJ010001427">
    <property type="protein sequence ID" value="VVC35602.1"/>
    <property type="molecule type" value="Genomic_DNA"/>
</dbReference>
<proteinExistence type="predicted"/>
<evidence type="ECO:0000256" key="1">
    <source>
        <dbReference type="SAM" id="Phobius"/>
    </source>
</evidence>
<keyword evidence="1" id="KW-0472">Membrane</keyword>